<dbReference type="Proteomes" id="UP000447873">
    <property type="component" value="Unassembled WGS sequence"/>
</dbReference>
<keyword evidence="5" id="KW-1185">Reference proteome</keyword>
<dbReference type="Proteomes" id="UP000490939">
    <property type="component" value="Unassembled WGS sequence"/>
</dbReference>
<feature type="chain" id="PRO_5044690762" evidence="1">
    <location>
        <begin position="19"/>
        <end position="61"/>
    </location>
</feature>
<evidence type="ECO:0000313" key="5">
    <source>
        <dbReference type="Proteomes" id="UP000490939"/>
    </source>
</evidence>
<gene>
    <name evidence="3" type="ORF">EG327_010459</name>
    <name evidence="2" type="ORF">EG328_010324</name>
</gene>
<feature type="signal peptide" evidence="1">
    <location>
        <begin position="1"/>
        <end position="18"/>
    </location>
</feature>
<name>A0A8H3V4P4_VENIN</name>
<evidence type="ECO:0000256" key="1">
    <source>
        <dbReference type="SAM" id="SignalP"/>
    </source>
</evidence>
<reference evidence="2 4" key="1">
    <citation type="submission" date="2018-12" db="EMBL/GenBank/DDBJ databases">
        <title>Venturia inaequalis Genome Resource.</title>
        <authorList>
            <person name="Lichtner F.J."/>
        </authorList>
    </citation>
    <scope>NUCLEOTIDE SEQUENCE [LARGE SCALE GENOMIC DNA]</scope>
    <source>
        <strain evidence="2 4">120213</strain>
        <strain evidence="3 5">DMI_063113</strain>
    </source>
</reference>
<dbReference type="EMBL" id="WNWR01000075">
    <property type="protein sequence ID" value="KAE9991983.1"/>
    <property type="molecule type" value="Genomic_DNA"/>
</dbReference>
<evidence type="ECO:0000313" key="4">
    <source>
        <dbReference type="Proteomes" id="UP000447873"/>
    </source>
</evidence>
<dbReference type="PROSITE" id="PS51257">
    <property type="entry name" value="PROKAR_LIPOPROTEIN"/>
    <property type="match status" value="1"/>
</dbReference>
<evidence type="ECO:0000313" key="3">
    <source>
        <dbReference type="EMBL" id="KAE9991983.1"/>
    </source>
</evidence>
<dbReference type="AlphaFoldDB" id="A0A8H3V4P4"/>
<keyword evidence="1" id="KW-0732">Signal</keyword>
<dbReference type="EMBL" id="WNWS01000067">
    <property type="protein sequence ID" value="KAE9983087.1"/>
    <property type="molecule type" value="Genomic_DNA"/>
</dbReference>
<comment type="caution">
    <text evidence="2">The sequence shown here is derived from an EMBL/GenBank/DDBJ whole genome shotgun (WGS) entry which is preliminary data.</text>
</comment>
<evidence type="ECO:0000313" key="2">
    <source>
        <dbReference type="EMBL" id="KAE9983087.1"/>
    </source>
</evidence>
<organism evidence="2 4">
    <name type="scientific">Venturia inaequalis</name>
    <name type="common">Apple scab fungus</name>
    <dbReference type="NCBI Taxonomy" id="5025"/>
    <lineage>
        <taxon>Eukaryota</taxon>
        <taxon>Fungi</taxon>
        <taxon>Dikarya</taxon>
        <taxon>Ascomycota</taxon>
        <taxon>Pezizomycotina</taxon>
        <taxon>Dothideomycetes</taxon>
        <taxon>Pleosporomycetidae</taxon>
        <taxon>Venturiales</taxon>
        <taxon>Venturiaceae</taxon>
        <taxon>Venturia</taxon>
    </lineage>
</organism>
<proteinExistence type="predicted"/>
<protein>
    <submittedName>
        <fullName evidence="2">Uncharacterized protein</fullName>
    </submittedName>
</protein>
<accession>A0A8H3V4P4</accession>
<sequence length="61" mass="6424">MYGLKALLFLALAGSAFACQCRQDGNTNAPIDAAGTNAACNAARGRVLNYGTENVDVSYYF</sequence>